<dbReference type="PANTHER" id="PTHR31446:SF2">
    <property type="entry name" value="ACID PHOSPHATASE_VANADIUM-DEPENDENT HALOPEROXIDASE-RELATED PROTEIN"/>
    <property type="match status" value="1"/>
</dbReference>
<feature type="region of interest" description="Disordered" evidence="1">
    <location>
        <begin position="350"/>
        <end position="435"/>
    </location>
</feature>
<dbReference type="CDD" id="cd01610">
    <property type="entry name" value="PAP2_like"/>
    <property type="match status" value="1"/>
</dbReference>
<dbReference type="PANTHER" id="PTHR31446">
    <property type="entry name" value="ACID PHOSPHATASE/VANADIUM-DEPENDENT HALOPEROXIDASE-RELATED PROTEIN"/>
    <property type="match status" value="1"/>
</dbReference>
<keyword evidence="3" id="KW-1185">Reference proteome</keyword>
<evidence type="ECO:0008006" key="4">
    <source>
        <dbReference type="Google" id="ProtNLM"/>
    </source>
</evidence>
<sequence length="435" mass="47523">MLVQCCTSLNSCALSSQRAFLSHNHNLGRFRNHPSRRTCKFTCLLHVGFEDIAEVVHNKVLIAAGVSAAIGQLSKPVTGSLLYGKDFDLKAAFQAGGFPSTHSSCAVAAATCLALERGFSDSFFGLTVVYAGLVMYDAQKFIYWELFQSLTSFSLMNLQWRKSYSLTVFLLKTDTRFEDDGYECYLLFIFRIGVIDDNYLLHSDPRKQGVRREVGVHAKALNRHLAKAQVNSTVSKDRDNLIDGQEGAPSTLNMECLGSLLANETKSYASNSTNASPLLLRSSKKTRQTEEMVMPFGLAHDVQEGSEKKVDNSIMFKESIGHTEVEVVAGALLGFLVSLAVSAIIRRMSGAQGAQPPGSRTATTYESVPQDHNPRTDLHSREDERGIQIDKLQDKVEDAAGRGGPVFGAAATGIDDNNQQQQQKKKPDLGVTGTG</sequence>
<organism evidence="2 3">
    <name type="scientific">Citrus x changshan-huyou</name>
    <dbReference type="NCBI Taxonomy" id="2935761"/>
    <lineage>
        <taxon>Eukaryota</taxon>
        <taxon>Viridiplantae</taxon>
        <taxon>Streptophyta</taxon>
        <taxon>Embryophyta</taxon>
        <taxon>Tracheophyta</taxon>
        <taxon>Spermatophyta</taxon>
        <taxon>Magnoliopsida</taxon>
        <taxon>eudicotyledons</taxon>
        <taxon>Gunneridae</taxon>
        <taxon>Pentapetalae</taxon>
        <taxon>rosids</taxon>
        <taxon>malvids</taxon>
        <taxon>Sapindales</taxon>
        <taxon>Rutaceae</taxon>
        <taxon>Aurantioideae</taxon>
        <taxon>Citrus</taxon>
    </lineage>
</organism>
<evidence type="ECO:0000313" key="2">
    <source>
        <dbReference type="EMBL" id="KAK9182058.1"/>
    </source>
</evidence>
<dbReference type="CDD" id="cd23010">
    <property type="entry name" value="PM41-like"/>
    <property type="match status" value="1"/>
</dbReference>
<accession>A0AAP0QBA0</accession>
<evidence type="ECO:0000313" key="3">
    <source>
        <dbReference type="Proteomes" id="UP001428341"/>
    </source>
</evidence>
<feature type="compositionally biased region" description="Basic and acidic residues" evidence="1">
    <location>
        <begin position="372"/>
        <end position="400"/>
    </location>
</feature>
<name>A0AAP0QBA0_9ROSI</name>
<dbReference type="Pfam" id="PF02681">
    <property type="entry name" value="DUF212"/>
    <property type="match status" value="1"/>
</dbReference>
<dbReference type="AlphaFoldDB" id="A0AAP0QBA0"/>
<dbReference type="InterPro" id="IPR003832">
    <property type="entry name" value="DUF212"/>
</dbReference>
<feature type="compositionally biased region" description="Polar residues" evidence="1">
    <location>
        <begin position="358"/>
        <end position="367"/>
    </location>
</feature>
<protein>
    <recommendedName>
        <fullName evidence="4">Acid phosphatase/vanadium-dependent haloperoxidase-related protein</fullName>
    </recommendedName>
</protein>
<evidence type="ECO:0000256" key="1">
    <source>
        <dbReference type="SAM" id="MobiDB-lite"/>
    </source>
</evidence>
<gene>
    <name evidence="2" type="ORF">WN944_025199</name>
</gene>
<reference evidence="2 3" key="1">
    <citation type="submission" date="2024-05" db="EMBL/GenBank/DDBJ databases">
        <title>Haplotype-resolved chromosome-level genome assembly of Huyou (Citrus changshanensis).</title>
        <authorList>
            <person name="Miao C."/>
            <person name="Chen W."/>
            <person name="Wu Y."/>
            <person name="Wang L."/>
            <person name="Zhao S."/>
            <person name="Grierson D."/>
            <person name="Xu C."/>
            <person name="Chen K."/>
        </authorList>
    </citation>
    <scope>NUCLEOTIDE SEQUENCE [LARGE SCALE GENOMIC DNA]</scope>
    <source>
        <strain evidence="2">01-14</strain>
        <tissue evidence="2">Leaf</tissue>
    </source>
</reference>
<proteinExistence type="predicted"/>
<comment type="caution">
    <text evidence="2">The sequence shown here is derived from an EMBL/GenBank/DDBJ whole genome shotgun (WGS) entry which is preliminary data.</text>
</comment>
<dbReference type="EMBL" id="JBCGBO010000024">
    <property type="protein sequence ID" value="KAK9182058.1"/>
    <property type="molecule type" value="Genomic_DNA"/>
</dbReference>
<dbReference type="Proteomes" id="UP001428341">
    <property type="component" value="Unassembled WGS sequence"/>
</dbReference>